<evidence type="ECO:0000256" key="1">
    <source>
        <dbReference type="SAM" id="MobiDB-lite"/>
    </source>
</evidence>
<keyword evidence="2" id="KW-1133">Transmembrane helix</keyword>
<accession>A0AAW0DLN5</accession>
<name>A0AAW0DLN5_9AGAR</name>
<keyword evidence="2" id="KW-0812">Transmembrane</keyword>
<feature type="region of interest" description="Disordered" evidence="1">
    <location>
        <begin position="379"/>
        <end position="406"/>
    </location>
</feature>
<protein>
    <recommendedName>
        <fullName evidence="5">Transmembrane protein</fullName>
    </recommendedName>
</protein>
<dbReference type="EMBL" id="JAWWNJ010000007">
    <property type="protein sequence ID" value="KAK7052118.1"/>
    <property type="molecule type" value="Genomic_DNA"/>
</dbReference>
<feature type="compositionally biased region" description="Pro residues" evidence="1">
    <location>
        <begin position="384"/>
        <end position="394"/>
    </location>
</feature>
<proteinExistence type="predicted"/>
<feature type="region of interest" description="Disordered" evidence="1">
    <location>
        <begin position="273"/>
        <end position="293"/>
    </location>
</feature>
<feature type="compositionally biased region" description="Low complexity" evidence="1">
    <location>
        <begin position="273"/>
        <end position="286"/>
    </location>
</feature>
<keyword evidence="2" id="KW-0472">Membrane</keyword>
<feature type="region of interest" description="Disordered" evidence="1">
    <location>
        <begin position="422"/>
        <end position="445"/>
    </location>
</feature>
<evidence type="ECO:0000256" key="2">
    <source>
        <dbReference type="SAM" id="Phobius"/>
    </source>
</evidence>
<dbReference type="AlphaFoldDB" id="A0AAW0DLN5"/>
<feature type="transmembrane region" description="Helical" evidence="2">
    <location>
        <begin position="306"/>
        <end position="326"/>
    </location>
</feature>
<evidence type="ECO:0000313" key="4">
    <source>
        <dbReference type="Proteomes" id="UP001362999"/>
    </source>
</evidence>
<dbReference type="Proteomes" id="UP001362999">
    <property type="component" value="Unassembled WGS sequence"/>
</dbReference>
<sequence>MALWNYTIPDTSPIFTYRPYADGVDLRNGWQTFYSGSGFNTQPGESPEGDSSHVTTLPSAELSLDFYGLGIYLYGQMNASYEVVLDNDVHSMEGNTGLLYGNQNLTEEIHSLTLRAKTSSDRFLLGFAQAQVTVSDRQMPTQIFHDNSDSVFSYSGIWTTNTVAGIPNSSVTAPFHQTLDFGASVTMNFSRAGAVAVHGSTNFGHGLYCVSLDNEAPKTYNGSTYWLVVDTLLYLQSGLDPNSTHHLNITNLSGGGKLTLSSVITYEVDTTATSSGQSSSSTLGSAPEASASSRTGSFHSAKIAKIAAPIAIAGVLLICVLLLLIWRIRSRKRRENLEATITPLALPERASSYAELNSLHSDPNLMSVSSKQQRILVPQGRIRGPPPANQPPASAPAGPNALSHSSPADVNQIIELIAQRIDRRERGQERRESGTLPPGYRVNIL</sequence>
<reference evidence="3 4" key="1">
    <citation type="journal article" date="2024" name="J Genomics">
        <title>Draft genome sequencing and assembly of Favolaschia claudopus CIRM-BRFM 2984 isolated from oak limbs.</title>
        <authorList>
            <person name="Navarro D."/>
            <person name="Drula E."/>
            <person name="Chaduli D."/>
            <person name="Cazenave R."/>
            <person name="Ahrendt S."/>
            <person name="Wang J."/>
            <person name="Lipzen A."/>
            <person name="Daum C."/>
            <person name="Barry K."/>
            <person name="Grigoriev I.V."/>
            <person name="Favel A."/>
            <person name="Rosso M.N."/>
            <person name="Martin F."/>
        </authorList>
    </citation>
    <scope>NUCLEOTIDE SEQUENCE [LARGE SCALE GENOMIC DNA]</scope>
    <source>
        <strain evidence="3 4">CIRM-BRFM 2984</strain>
    </source>
</reference>
<evidence type="ECO:0008006" key="5">
    <source>
        <dbReference type="Google" id="ProtNLM"/>
    </source>
</evidence>
<gene>
    <name evidence="3" type="ORF">R3P38DRAFT_1636616</name>
</gene>
<organism evidence="3 4">
    <name type="scientific">Favolaschia claudopus</name>
    <dbReference type="NCBI Taxonomy" id="2862362"/>
    <lineage>
        <taxon>Eukaryota</taxon>
        <taxon>Fungi</taxon>
        <taxon>Dikarya</taxon>
        <taxon>Basidiomycota</taxon>
        <taxon>Agaricomycotina</taxon>
        <taxon>Agaricomycetes</taxon>
        <taxon>Agaricomycetidae</taxon>
        <taxon>Agaricales</taxon>
        <taxon>Marasmiineae</taxon>
        <taxon>Mycenaceae</taxon>
        <taxon>Favolaschia</taxon>
    </lineage>
</organism>
<comment type="caution">
    <text evidence="3">The sequence shown here is derived from an EMBL/GenBank/DDBJ whole genome shotgun (WGS) entry which is preliminary data.</text>
</comment>
<keyword evidence="4" id="KW-1185">Reference proteome</keyword>
<feature type="compositionally biased region" description="Basic and acidic residues" evidence="1">
    <location>
        <begin position="422"/>
        <end position="433"/>
    </location>
</feature>
<evidence type="ECO:0000313" key="3">
    <source>
        <dbReference type="EMBL" id="KAK7052118.1"/>
    </source>
</evidence>